<gene>
    <name evidence="2" type="primary">RvY_00730</name>
    <name evidence="2" type="synonym">RvY_00730.2</name>
    <name evidence="2" type="ORF">RvY_00730-2</name>
</gene>
<sequence>MQCSNLEFIDDVKADDKEPEDTEADPEDPEADLAKEGASTEPSYPKKQKVDETNLTEDRTTADQYQINEEAAEQRFDPTMEEEALIREFLLLNDYVRQVRRETGMYERTVVKRKRDLKEQRRRAALIEKIQTKEDQVAERQHLIKTALTEEDRQERREEDLDRRTRFRQTMEQLNVDMTKSAKTDQEAKVWKLGRLTLPLSTTMQNPCCHLVTSLMSGIAASWWKNKRRRMAASFPPARSIILSLSKLISNTKTSQLRRSQ</sequence>
<evidence type="ECO:0000313" key="2">
    <source>
        <dbReference type="EMBL" id="GAU87952.1"/>
    </source>
</evidence>
<evidence type="ECO:0000313" key="3">
    <source>
        <dbReference type="Proteomes" id="UP000186922"/>
    </source>
</evidence>
<feature type="compositionally biased region" description="Acidic residues" evidence="1">
    <location>
        <begin position="17"/>
        <end position="31"/>
    </location>
</feature>
<evidence type="ECO:0000256" key="1">
    <source>
        <dbReference type="SAM" id="MobiDB-lite"/>
    </source>
</evidence>
<name>A0A1D1UK07_RAMVA</name>
<comment type="caution">
    <text evidence="2">The sequence shown here is derived from an EMBL/GenBank/DDBJ whole genome shotgun (WGS) entry which is preliminary data.</text>
</comment>
<dbReference type="Proteomes" id="UP000186922">
    <property type="component" value="Unassembled WGS sequence"/>
</dbReference>
<accession>A0A1D1UK07</accession>
<reference evidence="2 3" key="1">
    <citation type="journal article" date="2016" name="Nat. Commun.">
        <title>Extremotolerant tardigrade genome and improved radiotolerance of human cultured cells by tardigrade-unique protein.</title>
        <authorList>
            <person name="Hashimoto T."/>
            <person name="Horikawa D.D."/>
            <person name="Saito Y."/>
            <person name="Kuwahara H."/>
            <person name="Kozuka-Hata H."/>
            <person name="Shin-I T."/>
            <person name="Minakuchi Y."/>
            <person name="Ohishi K."/>
            <person name="Motoyama A."/>
            <person name="Aizu T."/>
            <person name="Enomoto A."/>
            <person name="Kondo K."/>
            <person name="Tanaka S."/>
            <person name="Hara Y."/>
            <person name="Koshikawa S."/>
            <person name="Sagara H."/>
            <person name="Miura T."/>
            <person name="Yokobori S."/>
            <person name="Miyagawa K."/>
            <person name="Suzuki Y."/>
            <person name="Kubo T."/>
            <person name="Oyama M."/>
            <person name="Kohara Y."/>
            <person name="Fujiyama A."/>
            <person name="Arakawa K."/>
            <person name="Katayama T."/>
            <person name="Toyoda A."/>
            <person name="Kunieda T."/>
        </authorList>
    </citation>
    <scope>NUCLEOTIDE SEQUENCE [LARGE SCALE GENOMIC DNA]</scope>
    <source>
        <strain evidence="2 3">YOKOZUNA-1</strain>
    </source>
</reference>
<protein>
    <submittedName>
        <fullName evidence="2">Uncharacterized protein</fullName>
    </submittedName>
</protein>
<proteinExistence type="predicted"/>
<dbReference type="EMBL" id="BDGG01000001">
    <property type="protein sequence ID" value="GAU87952.1"/>
    <property type="molecule type" value="Genomic_DNA"/>
</dbReference>
<organism evidence="2 3">
    <name type="scientific">Ramazzottius varieornatus</name>
    <name type="common">Water bear</name>
    <name type="synonym">Tardigrade</name>
    <dbReference type="NCBI Taxonomy" id="947166"/>
    <lineage>
        <taxon>Eukaryota</taxon>
        <taxon>Metazoa</taxon>
        <taxon>Ecdysozoa</taxon>
        <taxon>Tardigrada</taxon>
        <taxon>Eutardigrada</taxon>
        <taxon>Parachela</taxon>
        <taxon>Hypsibioidea</taxon>
        <taxon>Ramazzottiidae</taxon>
        <taxon>Ramazzottius</taxon>
    </lineage>
</organism>
<dbReference type="AlphaFoldDB" id="A0A1D1UK07"/>
<keyword evidence="3" id="KW-1185">Reference proteome</keyword>
<feature type="compositionally biased region" description="Basic and acidic residues" evidence="1">
    <location>
        <begin position="48"/>
        <end position="59"/>
    </location>
</feature>
<feature type="region of interest" description="Disordered" evidence="1">
    <location>
        <begin position="1"/>
        <end position="59"/>
    </location>
</feature>